<protein>
    <submittedName>
        <fullName evidence="3">Cysteine desulfuration protein SufE</fullName>
    </submittedName>
</protein>
<gene>
    <name evidence="3" type="ORF">SAMN05216175_12229</name>
</gene>
<organism evidence="3 4">
    <name type="scientific">Neptunomonas qingdaonensis</name>
    <dbReference type="NCBI Taxonomy" id="1045558"/>
    <lineage>
        <taxon>Bacteria</taxon>
        <taxon>Pseudomonadati</taxon>
        <taxon>Pseudomonadota</taxon>
        <taxon>Gammaproteobacteria</taxon>
        <taxon>Oceanospirillales</taxon>
        <taxon>Oceanospirillaceae</taxon>
        <taxon>Neptunomonas</taxon>
    </lineage>
</organism>
<name>A0A1I2W4T0_9GAMM</name>
<evidence type="ECO:0000313" key="3">
    <source>
        <dbReference type="EMBL" id="SFG96415.1"/>
    </source>
</evidence>
<evidence type="ECO:0000259" key="2">
    <source>
        <dbReference type="Pfam" id="PF02657"/>
    </source>
</evidence>
<sequence>MVAGYINRLDKGDEMRTHPFGTKISTDDIIGTLEFFDDWEDRYKYIIELGKELPEMPSECKTDDKLVAGCQSQVWIEYCYHQGRLQLNADSDAFIVNGLLAIVLAAYHDKTYQYIGDFNIQEYFSRLNLLQHLSPSRSNGLVSMVKRIQDIASAYQATQKVS</sequence>
<dbReference type="PANTHER" id="PTHR43597:SF5">
    <property type="entry name" value="SUFE-LIKE PROTEIN 2, CHLOROPLASTIC"/>
    <property type="match status" value="1"/>
</dbReference>
<proteinExistence type="inferred from homology"/>
<comment type="similarity">
    <text evidence="1">Belongs to the SufE family.</text>
</comment>
<dbReference type="EMBL" id="FOOU01000022">
    <property type="protein sequence ID" value="SFG96415.1"/>
    <property type="molecule type" value="Genomic_DNA"/>
</dbReference>
<dbReference type="AlphaFoldDB" id="A0A1I2W4T0"/>
<dbReference type="SUPFAM" id="SSF82649">
    <property type="entry name" value="SufE/NifU"/>
    <property type="match status" value="1"/>
</dbReference>
<dbReference type="PANTHER" id="PTHR43597">
    <property type="entry name" value="SULFUR ACCEPTOR PROTEIN CSDE"/>
    <property type="match status" value="1"/>
</dbReference>
<dbReference type="STRING" id="1045558.SAMN05216175_12229"/>
<evidence type="ECO:0000313" key="4">
    <source>
        <dbReference type="Proteomes" id="UP000198623"/>
    </source>
</evidence>
<reference evidence="4" key="1">
    <citation type="submission" date="2016-10" db="EMBL/GenBank/DDBJ databases">
        <authorList>
            <person name="Varghese N."/>
            <person name="Submissions S."/>
        </authorList>
    </citation>
    <scope>NUCLEOTIDE SEQUENCE [LARGE SCALE GENOMIC DNA]</scope>
    <source>
        <strain evidence="4">CGMCC 1.10971</strain>
    </source>
</reference>
<dbReference type="Gene3D" id="3.90.1010.10">
    <property type="match status" value="1"/>
</dbReference>
<dbReference type="Proteomes" id="UP000198623">
    <property type="component" value="Unassembled WGS sequence"/>
</dbReference>
<evidence type="ECO:0000256" key="1">
    <source>
        <dbReference type="ARBA" id="ARBA00010282"/>
    </source>
</evidence>
<feature type="domain" description="Fe-S metabolism associated" evidence="2">
    <location>
        <begin position="32"/>
        <end position="150"/>
    </location>
</feature>
<keyword evidence="4" id="KW-1185">Reference proteome</keyword>
<accession>A0A1I2W4T0</accession>
<dbReference type="InterPro" id="IPR003808">
    <property type="entry name" value="Fe-S_metab-assoc_dom"/>
</dbReference>
<dbReference type="Pfam" id="PF02657">
    <property type="entry name" value="SufE"/>
    <property type="match status" value="1"/>
</dbReference>